<dbReference type="Proteomes" id="UP000034212">
    <property type="component" value="Unassembled WGS sequence"/>
</dbReference>
<gene>
    <name evidence="2" type="ORF">UY08_C0015G0005</name>
</gene>
<proteinExistence type="predicted"/>
<name>A0A0G1VR30_9BACT</name>
<evidence type="ECO:0000313" key="3">
    <source>
        <dbReference type="Proteomes" id="UP000034212"/>
    </source>
</evidence>
<evidence type="ECO:0000256" key="1">
    <source>
        <dbReference type="SAM" id="MobiDB-lite"/>
    </source>
</evidence>
<protein>
    <submittedName>
        <fullName evidence="2">Uncharacterized protein</fullName>
    </submittedName>
</protein>
<dbReference type="AlphaFoldDB" id="A0A0G1VR30"/>
<comment type="caution">
    <text evidence="2">The sequence shown here is derived from an EMBL/GenBank/DDBJ whole genome shotgun (WGS) entry which is preliminary data.</text>
</comment>
<accession>A0A0G1VR30</accession>
<evidence type="ECO:0000313" key="2">
    <source>
        <dbReference type="EMBL" id="KKU80613.1"/>
    </source>
</evidence>
<dbReference type="EMBL" id="LCOQ01000015">
    <property type="protein sequence ID" value="KKU80613.1"/>
    <property type="molecule type" value="Genomic_DNA"/>
</dbReference>
<sequence length="72" mass="8177">MEPGRRQWGLFSSGLVLGAVIGLSMGTDEGKRFSRRLTLALEDFWRQWQTHSHQTLDRFPPPPKELPISSAV</sequence>
<organism evidence="2 3">
    <name type="scientific">Candidatus Gottesmanbacteria bacterium GW2011_GWA1_47_8</name>
    <dbReference type="NCBI Taxonomy" id="1618438"/>
    <lineage>
        <taxon>Bacteria</taxon>
        <taxon>Candidatus Gottesmaniibacteriota</taxon>
    </lineage>
</organism>
<feature type="region of interest" description="Disordered" evidence="1">
    <location>
        <begin position="52"/>
        <end position="72"/>
    </location>
</feature>
<reference evidence="2 3" key="1">
    <citation type="journal article" date="2015" name="Nature">
        <title>rRNA introns, odd ribosomes, and small enigmatic genomes across a large radiation of phyla.</title>
        <authorList>
            <person name="Brown C.T."/>
            <person name="Hug L.A."/>
            <person name="Thomas B.C."/>
            <person name="Sharon I."/>
            <person name="Castelle C.J."/>
            <person name="Singh A."/>
            <person name="Wilkins M.J."/>
            <person name="Williams K.H."/>
            <person name="Banfield J.F."/>
        </authorList>
    </citation>
    <scope>NUCLEOTIDE SEQUENCE [LARGE SCALE GENOMIC DNA]</scope>
</reference>